<dbReference type="GO" id="GO:0071039">
    <property type="term" value="P:nuclear polyadenylation-dependent CUT catabolic process"/>
    <property type="evidence" value="ECO:0007669"/>
    <property type="project" value="TreeGrafter"/>
</dbReference>
<keyword evidence="3" id="KW-1185">Reference proteome</keyword>
<comment type="caution">
    <text evidence="2">The sequence shown here is derived from an EMBL/GenBank/DDBJ whole genome shotgun (WGS) entry which is preliminary data.</text>
</comment>
<dbReference type="GO" id="GO:0071037">
    <property type="term" value="P:nuclear polyadenylation-dependent snRNA catabolic process"/>
    <property type="evidence" value="ECO:0007669"/>
    <property type="project" value="TreeGrafter"/>
</dbReference>
<dbReference type="GO" id="GO:0000175">
    <property type="term" value="F:3'-5'-RNA exonuclease activity"/>
    <property type="evidence" value="ECO:0007669"/>
    <property type="project" value="InterPro"/>
</dbReference>
<dbReference type="PANTHER" id="PTHR12124">
    <property type="entry name" value="POLYMYOSITIS/SCLERODERMA AUTOANTIGEN-RELATED"/>
    <property type="match status" value="1"/>
</dbReference>
<dbReference type="GO" id="GO:0000176">
    <property type="term" value="C:nuclear exosome (RNase complex)"/>
    <property type="evidence" value="ECO:0007669"/>
    <property type="project" value="TreeGrafter"/>
</dbReference>
<dbReference type="GO" id="GO:0003727">
    <property type="term" value="F:single-stranded RNA binding"/>
    <property type="evidence" value="ECO:0007669"/>
    <property type="project" value="TreeGrafter"/>
</dbReference>
<dbReference type="InterPro" id="IPR045092">
    <property type="entry name" value="Rrp6-like"/>
</dbReference>
<dbReference type="AlphaFoldDB" id="A0A8J2KZE8"/>
<dbReference type="OrthoDB" id="1920326at2759"/>
<dbReference type="EMBL" id="CAJVCH010527740">
    <property type="protein sequence ID" value="CAG7822877.1"/>
    <property type="molecule type" value="Genomic_DNA"/>
</dbReference>
<dbReference type="Proteomes" id="UP000708208">
    <property type="component" value="Unassembled WGS sequence"/>
</dbReference>
<dbReference type="GO" id="GO:0071035">
    <property type="term" value="P:nuclear polyadenylation-dependent rRNA catabolic process"/>
    <property type="evidence" value="ECO:0007669"/>
    <property type="project" value="TreeGrafter"/>
</dbReference>
<dbReference type="PANTHER" id="PTHR12124:SF47">
    <property type="entry name" value="EXOSOME COMPONENT 10"/>
    <property type="match status" value="1"/>
</dbReference>
<dbReference type="GO" id="GO:0071051">
    <property type="term" value="P:poly(A)-dependent snoRNA 3'-end processing"/>
    <property type="evidence" value="ECO:0007669"/>
    <property type="project" value="TreeGrafter"/>
</dbReference>
<dbReference type="GO" id="GO:0071040">
    <property type="term" value="P:nuclear polyadenylation-dependent antisense transcript catabolic process"/>
    <property type="evidence" value="ECO:0007669"/>
    <property type="project" value="TreeGrafter"/>
</dbReference>
<dbReference type="GO" id="GO:0071044">
    <property type="term" value="P:histone mRNA catabolic process"/>
    <property type="evidence" value="ECO:0007669"/>
    <property type="project" value="TreeGrafter"/>
</dbReference>
<evidence type="ECO:0000313" key="2">
    <source>
        <dbReference type="EMBL" id="CAG7822877.1"/>
    </source>
</evidence>
<dbReference type="GO" id="GO:0071038">
    <property type="term" value="P:TRAMP-dependent tRNA surveillance pathway"/>
    <property type="evidence" value="ECO:0007669"/>
    <property type="project" value="TreeGrafter"/>
</dbReference>
<reference evidence="2" key="1">
    <citation type="submission" date="2021-06" db="EMBL/GenBank/DDBJ databases">
        <authorList>
            <person name="Hodson N. C."/>
            <person name="Mongue J. A."/>
            <person name="Jaron S. K."/>
        </authorList>
    </citation>
    <scope>NUCLEOTIDE SEQUENCE</scope>
</reference>
<dbReference type="GO" id="GO:0005730">
    <property type="term" value="C:nucleolus"/>
    <property type="evidence" value="ECO:0007669"/>
    <property type="project" value="TreeGrafter"/>
</dbReference>
<sequence length="519" mass="59732">MKIVLGWLENSGEQSLELRLKKDLIVYTFSLFSSHNFLLNLENVRIIEEASKICLLYAGKLETAHKASNFHSFLQRLGFQNMVEDCRLLIATHVMNCVEADFLKTALKGCKPTIRYFLQGEIERQVETNFDDVIFVDACLHSFDDHFQAACQIICDNILGEIRKFLSHKSGEVASEPEILQEYALELLTEKIYDNIQFSKSNARWHQKIQSMFSDVLGGTLQFPEIEIPNDELSSWSDFEDLDLIYEAVIDGSESKAGDRQELMKIIKVAKILEVRHSIEKHSEPNKACLQKIENKKVIFKTIRGVDFEVHVDASQLELATPLRIKDYLGMSSLNYWQKKEKALKFGIAEERPQDEMRKLQTWKPSDCDVPSNFDKAIRLQTKDNFQFVQADSEFTEMMPKLAASNVIAIDFEYHDDHSYLGMISLIQLSTYEWDFFVDSFSLFSRINKYLKVILQDGLIIKTTTPSREGSHLCVSGRPRTNRIFYLMNEKVGYNGIIAYEEGSHLCSAKARKPYLGVQ</sequence>
<feature type="domain" description="3'-5' exonuclease" evidence="1">
    <location>
        <begin position="387"/>
        <end position="461"/>
    </location>
</feature>
<accession>A0A8J2KZE8</accession>
<dbReference type="GO" id="GO:0071036">
    <property type="term" value="P:nuclear polyadenylation-dependent snoRNA catabolic process"/>
    <property type="evidence" value="ECO:0007669"/>
    <property type="project" value="TreeGrafter"/>
</dbReference>
<gene>
    <name evidence="2" type="ORF">AFUS01_LOCUS33124</name>
</gene>
<dbReference type="Pfam" id="PF01612">
    <property type="entry name" value="DNA_pol_A_exo1"/>
    <property type="match status" value="1"/>
</dbReference>
<organism evidence="2 3">
    <name type="scientific">Allacma fusca</name>
    <dbReference type="NCBI Taxonomy" id="39272"/>
    <lineage>
        <taxon>Eukaryota</taxon>
        <taxon>Metazoa</taxon>
        <taxon>Ecdysozoa</taxon>
        <taxon>Arthropoda</taxon>
        <taxon>Hexapoda</taxon>
        <taxon>Collembola</taxon>
        <taxon>Symphypleona</taxon>
        <taxon>Sminthuridae</taxon>
        <taxon>Allacma</taxon>
    </lineage>
</organism>
<evidence type="ECO:0000313" key="3">
    <source>
        <dbReference type="Proteomes" id="UP000708208"/>
    </source>
</evidence>
<dbReference type="InterPro" id="IPR002562">
    <property type="entry name" value="3'-5'_exonuclease_dom"/>
</dbReference>
<dbReference type="GO" id="GO:0000467">
    <property type="term" value="P:exonucleolytic trimming to generate mature 3'-end of 5.8S rRNA from tricistronic rRNA transcript (SSU-rRNA, 5.8S rRNA, LSU-rRNA)"/>
    <property type="evidence" value="ECO:0007669"/>
    <property type="project" value="InterPro"/>
</dbReference>
<name>A0A8J2KZE8_9HEXA</name>
<protein>
    <recommendedName>
        <fullName evidence="1">3'-5' exonuclease domain-containing protein</fullName>
    </recommendedName>
</protein>
<proteinExistence type="predicted"/>
<evidence type="ECO:0000259" key="1">
    <source>
        <dbReference type="Pfam" id="PF01612"/>
    </source>
</evidence>